<organism evidence="4 5">
    <name type="scientific">Desulfosarcina widdelii</name>
    <dbReference type="NCBI Taxonomy" id="947919"/>
    <lineage>
        <taxon>Bacteria</taxon>
        <taxon>Pseudomonadati</taxon>
        <taxon>Thermodesulfobacteriota</taxon>
        <taxon>Desulfobacteria</taxon>
        <taxon>Desulfobacterales</taxon>
        <taxon>Desulfosarcinaceae</taxon>
        <taxon>Desulfosarcina</taxon>
    </lineage>
</organism>
<dbReference type="InterPro" id="IPR036291">
    <property type="entry name" value="NAD(P)-bd_dom_sf"/>
</dbReference>
<dbReference type="PRINTS" id="PR00080">
    <property type="entry name" value="SDRFAMILY"/>
</dbReference>
<dbReference type="PRINTS" id="PR00081">
    <property type="entry name" value="GDHRDH"/>
</dbReference>
<dbReference type="RefSeq" id="WP_155303533.1">
    <property type="nucleotide sequence ID" value="NZ_AP021875.1"/>
</dbReference>
<dbReference type="PROSITE" id="PS00061">
    <property type="entry name" value="ADH_SHORT"/>
    <property type="match status" value="1"/>
</dbReference>
<keyword evidence="5" id="KW-1185">Reference proteome</keyword>
<dbReference type="Gene3D" id="3.40.50.720">
    <property type="entry name" value="NAD(P)-binding Rossmann-like Domain"/>
    <property type="match status" value="1"/>
</dbReference>
<dbReference type="Proteomes" id="UP000427769">
    <property type="component" value="Chromosome"/>
</dbReference>
<reference evidence="4 5" key="1">
    <citation type="submission" date="2019-11" db="EMBL/GenBank/DDBJ databases">
        <title>Comparative genomics of hydrocarbon-degrading Desulfosarcina strains.</title>
        <authorList>
            <person name="Watanabe M."/>
            <person name="Kojima H."/>
            <person name="Fukui M."/>
        </authorList>
    </citation>
    <scope>NUCLEOTIDE SEQUENCE [LARGE SCALE GENOMIC DNA]</scope>
    <source>
        <strain evidence="4 5">PP31</strain>
    </source>
</reference>
<sequence length="257" mass="26803">MKTENQVAIVTGGASGLGKATAQALVQSGAKVALFDMNAENGAKAAAELGGETIFVPANVADHTSVDDAVAQVRNAFGTVHIVASCAGIGGSTRILGKKGLVAPEWFPNIVNVNLVGTFNLVRSTVALISENPPDEGGERGVYINTASIAAFDGQIGQAAYSASKGGIVSMTLTLAREFANTGIRVMTILPGIFDTPLLGTLPPEAKERLNKQVPFPSRLGQVEEYAALALHIINNRYLNGESIRLDGALRMGFGRR</sequence>
<dbReference type="InterPro" id="IPR020904">
    <property type="entry name" value="Sc_DH/Rdtase_CS"/>
</dbReference>
<dbReference type="OrthoDB" id="9804774at2"/>
<dbReference type="Pfam" id="PF00106">
    <property type="entry name" value="adh_short"/>
    <property type="match status" value="1"/>
</dbReference>
<protein>
    <submittedName>
        <fullName evidence="4">3-hydroxyacyl-CoA dehydrogenase</fullName>
    </submittedName>
</protein>
<dbReference type="SUPFAM" id="SSF51735">
    <property type="entry name" value="NAD(P)-binding Rossmann-fold domains"/>
    <property type="match status" value="1"/>
</dbReference>
<comment type="similarity">
    <text evidence="1 3">Belongs to the short-chain dehydrogenases/reductases (SDR) family.</text>
</comment>
<evidence type="ECO:0000256" key="2">
    <source>
        <dbReference type="ARBA" id="ARBA00023002"/>
    </source>
</evidence>
<proteinExistence type="inferred from homology"/>
<dbReference type="FunFam" id="3.40.50.720:FF:000215">
    <property type="entry name" value="3-hydroxyacyl-CoA dehydrogenase type-2"/>
    <property type="match status" value="1"/>
</dbReference>
<dbReference type="AlphaFoldDB" id="A0A5K7YYP6"/>
<gene>
    <name evidence="4" type="ORF">DSCW_19230</name>
</gene>
<dbReference type="PANTHER" id="PTHR43658:SF8">
    <property type="entry name" value="17-BETA-HYDROXYSTEROID DEHYDROGENASE 14-RELATED"/>
    <property type="match status" value="1"/>
</dbReference>
<evidence type="ECO:0000313" key="5">
    <source>
        <dbReference type="Proteomes" id="UP000427769"/>
    </source>
</evidence>
<dbReference type="GO" id="GO:0016491">
    <property type="term" value="F:oxidoreductase activity"/>
    <property type="evidence" value="ECO:0007669"/>
    <property type="project" value="UniProtKB-KW"/>
</dbReference>
<dbReference type="PANTHER" id="PTHR43658">
    <property type="entry name" value="SHORT-CHAIN DEHYDROGENASE/REDUCTASE"/>
    <property type="match status" value="1"/>
</dbReference>
<dbReference type="EMBL" id="AP021875">
    <property type="protein sequence ID" value="BBO74506.1"/>
    <property type="molecule type" value="Genomic_DNA"/>
</dbReference>
<keyword evidence="2" id="KW-0560">Oxidoreductase</keyword>
<dbReference type="KEGG" id="dwd:DSCW_19230"/>
<name>A0A5K7YYP6_9BACT</name>
<accession>A0A5K7YYP6</accession>
<dbReference type="InterPro" id="IPR002347">
    <property type="entry name" value="SDR_fam"/>
</dbReference>
<evidence type="ECO:0000256" key="1">
    <source>
        <dbReference type="ARBA" id="ARBA00006484"/>
    </source>
</evidence>
<evidence type="ECO:0000313" key="4">
    <source>
        <dbReference type="EMBL" id="BBO74506.1"/>
    </source>
</evidence>
<evidence type="ECO:0000256" key="3">
    <source>
        <dbReference type="RuleBase" id="RU000363"/>
    </source>
</evidence>